<evidence type="ECO:0000256" key="1">
    <source>
        <dbReference type="ARBA" id="ARBA00001973"/>
    </source>
</evidence>
<keyword evidence="15" id="KW-0378">Hydrolase</keyword>
<protein>
    <recommendedName>
        <fullName evidence="11">lytic cellulose monooxygenase (C4-dehydrogenating)</fullName>
        <ecNumber evidence="11">1.14.99.56</ecNumber>
    </recommendedName>
</protein>
<evidence type="ECO:0000256" key="2">
    <source>
        <dbReference type="ARBA" id="ARBA00004613"/>
    </source>
</evidence>
<dbReference type="EMBL" id="MCFJ01000006">
    <property type="protein sequence ID" value="ORY65043.1"/>
    <property type="molecule type" value="Genomic_DNA"/>
</dbReference>
<dbReference type="CDD" id="cd21175">
    <property type="entry name" value="LPMO_AA9"/>
    <property type="match status" value="1"/>
</dbReference>
<evidence type="ECO:0000256" key="8">
    <source>
        <dbReference type="ARBA" id="ARBA00023326"/>
    </source>
</evidence>
<evidence type="ECO:0000256" key="10">
    <source>
        <dbReference type="ARBA" id="ARBA00045077"/>
    </source>
</evidence>
<organism evidence="15 16">
    <name type="scientific">Pseudomassariella vexata</name>
    <dbReference type="NCBI Taxonomy" id="1141098"/>
    <lineage>
        <taxon>Eukaryota</taxon>
        <taxon>Fungi</taxon>
        <taxon>Dikarya</taxon>
        <taxon>Ascomycota</taxon>
        <taxon>Pezizomycotina</taxon>
        <taxon>Sordariomycetes</taxon>
        <taxon>Xylariomycetidae</taxon>
        <taxon>Amphisphaeriales</taxon>
        <taxon>Pseudomassariaceae</taxon>
        <taxon>Pseudomassariella</taxon>
    </lineage>
</organism>
<evidence type="ECO:0000256" key="3">
    <source>
        <dbReference type="ARBA" id="ARBA00022525"/>
    </source>
</evidence>
<name>A0A1Y2E0H6_9PEZI</name>
<comment type="similarity">
    <text evidence="9">Belongs to the polysaccharide monooxygenase AA9 family.</text>
</comment>
<feature type="signal peptide" evidence="13">
    <location>
        <begin position="1"/>
        <end position="19"/>
    </location>
</feature>
<dbReference type="PANTHER" id="PTHR33353:SF32">
    <property type="entry name" value="ENDO-BETA-1,4-GLUCANASE D"/>
    <property type="match status" value="1"/>
</dbReference>
<dbReference type="GO" id="GO:0030245">
    <property type="term" value="P:cellulose catabolic process"/>
    <property type="evidence" value="ECO:0007669"/>
    <property type="project" value="UniProtKB-KW"/>
</dbReference>
<evidence type="ECO:0000256" key="9">
    <source>
        <dbReference type="ARBA" id="ARBA00044502"/>
    </source>
</evidence>
<keyword evidence="5" id="KW-0136">Cellulose degradation</keyword>
<dbReference type="Pfam" id="PF03443">
    <property type="entry name" value="AA9"/>
    <property type="match status" value="1"/>
</dbReference>
<comment type="caution">
    <text evidence="15">The sequence shown here is derived from an EMBL/GenBank/DDBJ whole genome shotgun (WGS) entry which is preliminary data.</text>
</comment>
<gene>
    <name evidence="15" type="ORF">BCR38DRAFT_189869</name>
</gene>
<keyword evidence="6" id="KW-1015">Disulfide bond</keyword>
<evidence type="ECO:0000313" key="15">
    <source>
        <dbReference type="EMBL" id="ORY65043.1"/>
    </source>
</evidence>
<comment type="catalytic activity">
    <reaction evidence="10">
        <text>[(1-&gt;4)-beta-D-glucosyl]n+m + reduced acceptor + O2 = 4-dehydro-beta-D-glucosyl-[(1-&gt;4)-beta-D-glucosyl]n-1 + [(1-&gt;4)-beta-D-glucosyl]m + acceptor + H2O.</text>
        <dbReference type="EC" id="1.14.99.56"/>
    </reaction>
</comment>
<evidence type="ECO:0000256" key="12">
    <source>
        <dbReference type="SAM" id="MobiDB-lite"/>
    </source>
</evidence>
<comment type="subcellular location">
    <subcellularLocation>
        <location evidence="2">Secreted</location>
    </subcellularLocation>
</comment>
<dbReference type="RefSeq" id="XP_040716195.1">
    <property type="nucleotide sequence ID" value="XM_040853998.1"/>
</dbReference>
<evidence type="ECO:0000256" key="7">
    <source>
        <dbReference type="ARBA" id="ARBA00023277"/>
    </source>
</evidence>
<sequence length="410" mass="43799">MKQSVFMALAGPLAAMVDAHSIFSTLFVDDVSQGDATCVRMNPDSDQATAPVIDLASDDMACGFGGQTAVEYTCPASAGSKLTFEWRLYADGSQSGSIDANHKGPCAVYAKKVDNMATDSAAGAGWFKLWDEGYNEDTGKWCTENLIENNGLMSIVIPPGLPGGNYLFRPELLALHAVADLHQPQWYTGCAQIFVDSSNTEALEVPEEYSTSIPGYTTADNASLTLNIWTTFPLPYYVPGPHTYIVPSTYANTGGDALVQTEGVIPEDCLIKNGNWCGAEVSSYTTQDGCYSASEECYSQGQTCYDTAPPTGNKNCETWENKCKAIQDQCDAGNWNGPPDKGVKLTDAYPSITVAIPAALNADYYSGSDSDSSDNDSSDTQATAEASSLVGSSRAWETRVIPLLFLRGIS</sequence>
<dbReference type="InterPro" id="IPR049892">
    <property type="entry name" value="AA9"/>
</dbReference>
<dbReference type="Gene3D" id="2.70.50.70">
    <property type="match status" value="1"/>
</dbReference>
<accession>A0A1Y2E0H6</accession>
<dbReference type="Proteomes" id="UP000193689">
    <property type="component" value="Unassembled WGS sequence"/>
</dbReference>
<evidence type="ECO:0000256" key="11">
    <source>
        <dbReference type="ARBA" id="ARBA00047174"/>
    </source>
</evidence>
<dbReference type="GO" id="GO:0016787">
    <property type="term" value="F:hydrolase activity"/>
    <property type="evidence" value="ECO:0007669"/>
    <property type="project" value="UniProtKB-KW"/>
</dbReference>
<keyword evidence="16" id="KW-1185">Reference proteome</keyword>
<keyword evidence="3" id="KW-0964">Secreted</keyword>
<feature type="domain" description="Auxiliary Activity family 9 catalytic" evidence="14">
    <location>
        <begin position="20"/>
        <end position="231"/>
    </location>
</feature>
<dbReference type="EC" id="1.14.99.56" evidence="11"/>
<dbReference type="PANTHER" id="PTHR33353">
    <property type="entry name" value="PUTATIVE (AFU_ORTHOLOGUE AFUA_1G12560)-RELATED"/>
    <property type="match status" value="1"/>
</dbReference>
<dbReference type="InterPro" id="IPR005103">
    <property type="entry name" value="AA9_LPMO"/>
</dbReference>
<evidence type="ECO:0000313" key="16">
    <source>
        <dbReference type="Proteomes" id="UP000193689"/>
    </source>
</evidence>
<keyword evidence="8" id="KW-0624">Polysaccharide degradation</keyword>
<comment type="cofactor">
    <cofactor evidence="1">
        <name>Cu(2+)</name>
        <dbReference type="ChEBI" id="CHEBI:29036"/>
    </cofactor>
</comment>
<dbReference type="InParanoid" id="A0A1Y2E0H6"/>
<proteinExistence type="inferred from homology"/>
<feature type="compositionally biased region" description="Polar residues" evidence="12">
    <location>
        <begin position="380"/>
        <end position="389"/>
    </location>
</feature>
<evidence type="ECO:0000259" key="14">
    <source>
        <dbReference type="Pfam" id="PF03443"/>
    </source>
</evidence>
<dbReference type="OrthoDB" id="5985073at2759"/>
<keyword evidence="7" id="KW-0119">Carbohydrate metabolism</keyword>
<feature type="chain" id="PRO_5012033676" description="lytic cellulose monooxygenase (C4-dehydrogenating)" evidence="13">
    <location>
        <begin position="20"/>
        <end position="410"/>
    </location>
</feature>
<feature type="region of interest" description="Disordered" evidence="12">
    <location>
        <begin position="366"/>
        <end position="389"/>
    </location>
</feature>
<evidence type="ECO:0000256" key="4">
    <source>
        <dbReference type="ARBA" id="ARBA00022729"/>
    </source>
</evidence>
<dbReference type="GeneID" id="63770210"/>
<dbReference type="STRING" id="1141098.A0A1Y2E0H6"/>
<evidence type="ECO:0000256" key="5">
    <source>
        <dbReference type="ARBA" id="ARBA00023001"/>
    </source>
</evidence>
<evidence type="ECO:0000256" key="6">
    <source>
        <dbReference type="ARBA" id="ARBA00023157"/>
    </source>
</evidence>
<dbReference type="AlphaFoldDB" id="A0A1Y2E0H6"/>
<reference evidence="15 16" key="1">
    <citation type="submission" date="2016-07" db="EMBL/GenBank/DDBJ databases">
        <title>Pervasive Adenine N6-methylation of Active Genes in Fungi.</title>
        <authorList>
            <consortium name="DOE Joint Genome Institute"/>
            <person name="Mondo S.J."/>
            <person name="Dannebaum R.O."/>
            <person name="Kuo R.C."/>
            <person name="Labutti K."/>
            <person name="Haridas S."/>
            <person name="Kuo A."/>
            <person name="Salamov A."/>
            <person name="Ahrendt S.R."/>
            <person name="Lipzen A."/>
            <person name="Sullivan W."/>
            <person name="Andreopoulos W.B."/>
            <person name="Clum A."/>
            <person name="Lindquist E."/>
            <person name="Daum C."/>
            <person name="Ramamoorthy G.K."/>
            <person name="Gryganskyi A."/>
            <person name="Culley D."/>
            <person name="Magnuson J.K."/>
            <person name="James T.Y."/>
            <person name="O'Malley M.A."/>
            <person name="Stajich J.E."/>
            <person name="Spatafora J.W."/>
            <person name="Visel A."/>
            <person name="Grigoriev I.V."/>
        </authorList>
    </citation>
    <scope>NUCLEOTIDE SEQUENCE [LARGE SCALE GENOMIC DNA]</scope>
    <source>
        <strain evidence="15 16">CBS 129021</strain>
    </source>
</reference>
<dbReference type="GO" id="GO:0005576">
    <property type="term" value="C:extracellular region"/>
    <property type="evidence" value="ECO:0007669"/>
    <property type="project" value="UniProtKB-SubCell"/>
</dbReference>
<evidence type="ECO:0000256" key="13">
    <source>
        <dbReference type="SAM" id="SignalP"/>
    </source>
</evidence>
<keyword evidence="4 13" id="KW-0732">Signal</keyword>